<keyword evidence="3" id="KW-1185">Reference proteome</keyword>
<gene>
    <name evidence="2" type="ORF">ACFSTG_12625</name>
</gene>
<evidence type="ECO:0000313" key="2">
    <source>
        <dbReference type="EMBL" id="MFD2518746.1"/>
    </source>
</evidence>
<comment type="caution">
    <text evidence="2">The sequence shown here is derived from an EMBL/GenBank/DDBJ whole genome shotgun (WGS) entry which is preliminary data.</text>
</comment>
<evidence type="ECO:0000256" key="1">
    <source>
        <dbReference type="SAM" id="SignalP"/>
    </source>
</evidence>
<dbReference type="EMBL" id="JBHULT010000010">
    <property type="protein sequence ID" value="MFD2518746.1"/>
    <property type="molecule type" value="Genomic_DNA"/>
</dbReference>
<dbReference type="InterPro" id="IPR029058">
    <property type="entry name" value="AB_hydrolase_fold"/>
</dbReference>
<feature type="chain" id="PRO_5045694298" evidence="1">
    <location>
        <begin position="19"/>
        <end position="276"/>
    </location>
</feature>
<evidence type="ECO:0000313" key="3">
    <source>
        <dbReference type="Proteomes" id="UP001597468"/>
    </source>
</evidence>
<dbReference type="PANTHER" id="PTHR48098:SF6">
    <property type="entry name" value="FERRI-BACILLIBACTIN ESTERASE BESA"/>
    <property type="match status" value="1"/>
</dbReference>
<dbReference type="Pfam" id="PF00756">
    <property type="entry name" value="Esterase"/>
    <property type="match status" value="1"/>
</dbReference>
<feature type="signal peptide" evidence="1">
    <location>
        <begin position="1"/>
        <end position="18"/>
    </location>
</feature>
<keyword evidence="1" id="KW-0732">Signal</keyword>
<protein>
    <submittedName>
        <fullName evidence="2">Alpha/beta hydrolase</fullName>
    </submittedName>
</protein>
<keyword evidence="2" id="KW-0378">Hydrolase</keyword>
<sequence>MKYICLLLLLLISLSALPQSTASKNVSSFSIGAPQLDTIKKIWVYLPEAYQTSKEHYGVLYMHDAQNLFDAETSFLGEWKVDEVLDSLEAQEIIVVGIEHGNEKRIAELTPFPHETHGGGEAAAYVDFIRENLKPHIDSTYRTLPEAGNTGIMGSSLGGLVSFYAAVKHPETFGHAGVFSPSFWFSEEIFRFTEEADLDPSLRFYFLGGTEEGEQMVPDLQRIKDLLLKKGLPQKNMHIKIVEGGQHNEEFWSEHFPEAIQWLFPLKSQIILQLKK</sequence>
<dbReference type="InterPro" id="IPR050583">
    <property type="entry name" value="Mycobacterial_A85_antigen"/>
</dbReference>
<reference evidence="3" key="1">
    <citation type="journal article" date="2019" name="Int. J. Syst. Evol. Microbiol.">
        <title>The Global Catalogue of Microorganisms (GCM) 10K type strain sequencing project: providing services to taxonomists for standard genome sequencing and annotation.</title>
        <authorList>
            <consortium name="The Broad Institute Genomics Platform"/>
            <consortium name="The Broad Institute Genome Sequencing Center for Infectious Disease"/>
            <person name="Wu L."/>
            <person name="Ma J."/>
        </authorList>
    </citation>
    <scope>NUCLEOTIDE SEQUENCE [LARGE SCALE GENOMIC DNA]</scope>
    <source>
        <strain evidence="3">KCTC 42585</strain>
    </source>
</reference>
<dbReference type="RefSeq" id="WP_380753419.1">
    <property type="nucleotide sequence ID" value="NZ_JBHULT010000010.1"/>
</dbReference>
<name>A0ABW5IZ40_9FLAO</name>
<dbReference type="InterPro" id="IPR000801">
    <property type="entry name" value="Esterase-like"/>
</dbReference>
<organism evidence="2 3">
    <name type="scientific">Salinimicrobium flavum</name>
    <dbReference type="NCBI Taxonomy" id="1737065"/>
    <lineage>
        <taxon>Bacteria</taxon>
        <taxon>Pseudomonadati</taxon>
        <taxon>Bacteroidota</taxon>
        <taxon>Flavobacteriia</taxon>
        <taxon>Flavobacteriales</taxon>
        <taxon>Flavobacteriaceae</taxon>
        <taxon>Salinimicrobium</taxon>
    </lineage>
</organism>
<dbReference type="GO" id="GO:0016787">
    <property type="term" value="F:hydrolase activity"/>
    <property type="evidence" value="ECO:0007669"/>
    <property type="project" value="UniProtKB-KW"/>
</dbReference>
<dbReference type="PANTHER" id="PTHR48098">
    <property type="entry name" value="ENTEROCHELIN ESTERASE-RELATED"/>
    <property type="match status" value="1"/>
</dbReference>
<accession>A0ABW5IZ40</accession>
<dbReference type="SUPFAM" id="SSF53474">
    <property type="entry name" value="alpha/beta-Hydrolases"/>
    <property type="match status" value="1"/>
</dbReference>
<dbReference type="Gene3D" id="3.40.50.1820">
    <property type="entry name" value="alpha/beta hydrolase"/>
    <property type="match status" value="1"/>
</dbReference>
<proteinExistence type="predicted"/>
<dbReference type="Proteomes" id="UP001597468">
    <property type="component" value="Unassembled WGS sequence"/>
</dbReference>